<feature type="domain" description="Response regulatory" evidence="10">
    <location>
        <begin position="926"/>
        <end position="1040"/>
    </location>
</feature>
<keyword evidence="8" id="KW-0472">Membrane</keyword>
<keyword evidence="5" id="KW-0418">Kinase</keyword>
<dbReference type="InterPro" id="IPR036097">
    <property type="entry name" value="HisK_dim/P_sf"/>
</dbReference>
<keyword evidence="4" id="KW-0808">Transferase</keyword>
<feature type="transmembrane region" description="Helical" evidence="8">
    <location>
        <begin position="266"/>
        <end position="296"/>
    </location>
</feature>
<dbReference type="SMART" id="SM00387">
    <property type="entry name" value="HATPase_c"/>
    <property type="match status" value="1"/>
</dbReference>
<feature type="transmembrane region" description="Helical" evidence="8">
    <location>
        <begin position="615"/>
        <end position="634"/>
    </location>
</feature>
<evidence type="ECO:0000256" key="7">
    <source>
        <dbReference type="PROSITE-ProRule" id="PRU00169"/>
    </source>
</evidence>
<evidence type="ECO:0000313" key="11">
    <source>
        <dbReference type="EMBL" id="TVO71645.1"/>
    </source>
</evidence>
<dbReference type="PROSITE" id="PS50109">
    <property type="entry name" value="HIS_KIN"/>
    <property type="match status" value="1"/>
</dbReference>
<feature type="transmembrane region" description="Helical" evidence="8">
    <location>
        <begin position="225"/>
        <end position="245"/>
    </location>
</feature>
<organism evidence="11 12">
    <name type="scientific">Sedimenticola selenatireducens</name>
    <dbReference type="NCBI Taxonomy" id="191960"/>
    <lineage>
        <taxon>Bacteria</taxon>
        <taxon>Pseudomonadati</taxon>
        <taxon>Pseudomonadota</taxon>
        <taxon>Gammaproteobacteria</taxon>
        <taxon>Chromatiales</taxon>
        <taxon>Sedimenticolaceae</taxon>
        <taxon>Sedimenticola</taxon>
    </lineage>
</organism>
<feature type="transmembrane region" description="Helical" evidence="8">
    <location>
        <begin position="52"/>
        <end position="76"/>
    </location>
</feature>
<dbReference type="EMBL" id="VMNH01000020">
    <property type="protein sequence ID" value="TVO71645.1"/>
    <property type="molecule type" value="Genomic_DNA"/>
</dbReference>
<dbReference type="InterPro" id="IPR036890">
    <property type="entry name" value="HATPase_C_sf"/>
</dbReference>
<feature type="transmembrane region" description="Helical" evidence="8">
    <location>
        <begin position="468"/>
        <end position="491"/>
    </location>
</feature>
<dbReference type="AlphaFoldDB" id="A0A558DXD3"/>
<feature type="domain" description="Histidine kinase" evidence="9">
    <location>
        <begin position="686"/>
        <end position="905"/>
    </location>
</feature>
<dbReference type="FunFam" id="3.30.565.10:FF:000010">
    <property type="entry name" value="Sensor histidine kinase RcsC"/>
    <property type="match status" value="1"/>
</dbReference>
<keyword evidence="3 7" id="KW-0597">Phosphoprotein</keyword>
<feature type="transmembrane region" description="Helical" evidence="8">
    <location>
        <begin position="435"/>
        <end position="456"/>
    </location>
</feature>
<accession>A0A558DXD3</accession>
<dbReference type="RefSeq" id="WP_144359718.1">
    <property type="nucleotide sequence ID" value="NZ_VMNH01000020.1"/>
</dbReference>
<dbReference type="PRINTS" id="PR00344">
    <property type="entry name" value="BCTRLSENSOR"/>
</dbReference>
<dbReference type="InterPro" id="IPR005467">
    <property type="entry name" value="His_kinase_dom"/>
</dbReference>
<keyword evidence="8" id="KW-0812">Transmembrane</keyword>
<dbReference type="SMART" id="SM00388">
    <property type="entry name" value="HisKA"/>
    <property type="match status" value="1"/>
</dbReference>
<dbReference type="CDD" id="cd17546">
    <property type="entry name" value="REC_hyHK_CKI1_RcsC-like"/>
    <property type="match status" value="1"/>
</dbReference>
<dbReference type="Proteomes" id="UP000316649">
    <property type="component" value="Unassembled WGS sequence"/>
</dbReference>
<dbReference type="PANTHER" id="PTHR43047">
    <property type="entry name" value="TWO-COMPONENT HISTIDINE PROTEIN KINASE"/>
    <property type="match status" value="1"/>
</dbReference>
<evidence type="ECO:0000256" key="8">
    <source>
        <dbReference type="SAM" id="Phobius"/>
    </source>
</evidence>
<evidence type="ECO:0000256" key="4">
    <source>
        <dbReference type="ARBA" id="ARBA00022679"/>
    </source>
</evidence>
<feature type="transmembrane region" description="Helical" evidence="8">
    <location>
        <begin position="316"/>
        <end position="336"/>
    </location>
</feature>
<dbReference type="InterPro" id="IPR003594">
    <property type="entry name" value="HATPase_dom"/>
</dbReference>
<dbReference type="Gene3D" id="1.10.4160.10">
    <property type="entry name" value="Hydantoin permease"/>
    <property type="match status" value="1"/>
</dbReference>
<dbReference type="Gene3D" id="3.40.50.2300">
    <property type="match status" value="1"/>
</dbReference>
<proteinExistence type="predicted"/>
<feature type="modified residue" description="4-aspartylphosphate" evidence="7">
    <location>
        <position position="975"/>
    </location>
</feature>
<evidence type="ECO:0000256" key="1">
    <source>
        <dbReference type="ARBA" id="ARBA00000085"/>
    </source>
</evidence>
<keyword evidence="6" id="KW-0902">Two-component regulatory system</keyword>
<evidence type="ECO:0000313" key="12">
    <source>
        <dbReference type="Proteomes" id="UP000316649"/>
    </source>
</evidence>
<gene>
    <name evidence="11" type="ORF">FHP88_14025</name>
</gene>
<dbReference type="InterPro" id="IPR003661">
    <property type="entry name" value="HisK_dim/P_dom"/>
</dbReference>
<evidence type="ECO:0000256" key="5">
    <source>
        <dbReference type="ARBA" id="ARBA00022777"/>
    </source>
</evidence>
<dbReference type="Pfam" id="PF00072">
    <property type="entry name" value="Response_reg"/>
    <property type="match status" value="1"/>
</dbReference>
<feature type="transmembrane region" description="Helical" evidence="8">
    <location>
        <begin position="368"/>
        <end position="387"/>
    </location>
</feature>
<name>A0A558DXD3_9GAMM</name>
<dbReference type="SUPFAM" id="SSF52172">
    <property type="entry name" value="CheY-like"/>
    <property type="match status" value="1"/>
</dbReference>
<evidence type="ECO:0000256" key="3">
    <source>
        <dbReference type="ARBA" id="ARBA00022553"/>
    </source>
</evidence>
<keyword evidence="8" id="KW-1133">Transmembrane helix</keyword>
<dbReference type="Gene3D" id="3.30.565.10">
    <property type="entry name" value="Histidine kinase-like ATPase, C-terminal domain"/>
    <property type="match status" value="1"/>
</dbReference>
<dbReference type="InterPro" id="IPR004358">
    <property type="entry name" value="Sig_transdc_His_kin-like_C"/>
</dbReference>
<dbReference type="GO" id="GO:0009927">
    <property type="term" value="F:histidine phosphotransfer kinase activity"/>
    <property type="evidence" value="ECO:0007669"/>
    <property type="project" value="TreeGrafter"/>
</dbReference>
<comment type="caution">
    <text evidence="11">The sequence shown here is derived from an EMBL/GenBank/DDBJ whole genome shotgun (WGS) entry which is preliminary data.</text>
</comment>
<dbReference type="CDD" id="cd00082">
    <property type="entry name" value="HisKA"/>
    <property type="match status" value="1"/>
</dbReference>
<dbReference type="InterPro" id="IPR011006">
    <property type="entry name" value="CheY-like_superfamily"/>
</dbReference>
<dbReference type="GO" id="GO:0005886">
    <property type="term" value="C:plasma membrane"/>
    <property type="evidence" value="ECO:0007669"/>
    <property type="project" value="TreeGrafter"/>
</dbReference>
<protein>
    <recommendedName>
        <fullName evidence="2">histidine kinase</fullName>
        <ecNumber evidence="2">2.7.13.3</ecNumber>
    </recommendedName>
</protein>
<dbReference type="Pfam" id="PF00512">
    <property type="entry name" value="HisKA"/>
    <property type="match status" value="1"/>
</dbReference>
<feature type="transmembrane region" description="Helical" evidence="8">
    <location>
        <begin position="573"/>
        <end position="595"/>
    </location>
</feature>
<keyword evidence="12" id="KW-1185">Reference proteome</keyword>
<dbReference type="OrthoDB" id="9810730at2"/>
<dbReference type="GO" id="GO:0000155">
    <property type="term" value="F:phosphorelay sensor kinase activity"/>
    <property type="evidence" value="ECO:0007669"/>
    <property type="project" value="InterPro"/>
</dbReference>
<feature type="transmembrane region" description="Helical" evidence="8">
    <location>
        <begin position="185"/>
        <end position="205"/>
    </location>
</feature>
<evidence type="ECO:0000259" key="10">
    <source>
        <dbReference type="PROSITE" id="PS50110"/>
    </source>
</evidence>
<dbReference type="Gene3D" id="1.10.287.130">
    <property type="match status" value="1"/>
</dbReference>
<dbReference type="SUPFAM" id="SSF47384">
    <property type="entry name" value="Homodimeric domain of signal transducing histidine kinase"/>
    <property type="match status" value="1"/>
</dbReference>
<comment type="catalytic activity">
    <reaction evidence="1">
        <text>ATP + protein L-histidine = ADP + protein N-phospho-L-histidine.</text>
        <dbReference type="EC" id="2.7.13.3"/>
    </reaction>
</comment>
<dbReference type="SMART" id="SM00448">
    <property type="entry name" value="REC"/>
    <property type="match status" value="1"/>
</dbReference>
<feature type="transmembrane region" description="Helical" evidence="8">
    <location>
        <begin position="82"/>
        <end position="104"/>
    </location>
</feature>
<dbReference type="CDD" id="cd16922">
    <property type="entry name" value="HATPase_EvgS-ArcB-TorS-like"/>
    <property type="match status" value="1"/>
</dbReference>
<dbReference type="SUPFAM" id="SSF55874">
    <property type="entry name" value="ATPase domain of HSP90 chaperone/DNA topoisomerase II/histidine kinase"/>
    <property type="match status" value="1"/>
</dbReference>
<dbReference type="PANTHER" id="PTHR43047:SF72">
    <property type="entry name" value="OSMOSENSING HISTIDINE PROTEIN KINASE SLN1"/>
    <property type="match status" value="1"/>
</dbReference>
<reference evidence="11 12" key="1">
    <citation type="submission" date="2019-07" db="EMBL/GenBank/DDBJ databases">
        <title>The pathways for chlorine oxyanion respiration interact through the shared metabolite chlorate.</title>
        <authorList>
            <person name="Barnum T.P."/>
            <person name="Cheng Y."/>
            <person name="Hill K.A."/>
            <person name="Lucas L.N."/>
            <person name="Carlson H.K."/>
            <person name="Coates J.D."/>
        </authorList>
    </citation>
    <scope>NUCLEOTIDE SEQUENCE [LARGE SCALE GENOMIC DNA]</scope>
    <source>
        <strain evidence="11 12">BK-1</strain>
    </source>
</reference>
<evidence type="ECO:0000256" key="2">
    <source>
        <dbReference type="ARBA" id="ARBA00012438"/>
    </source>
</evidence>
<dbReference type="Pfam" id="PF02518">
    <property type="entry name" value="HATPase_c"/>
    <property type="match status" value="1"/>
</dbReference>
<feature type="transmembrane region" description="Helical" evidence="8">
    <location>
        <begin position="116"/>
        <end position="140"/>
    </location>
</feature>
<sequence length="1131" mass="126266">MKSDEMKHKMATHPVINPTKRRYNQWVANETLEDFALRYTATRARKWSDARVANTALGIVSFLALEAIGGAITLQYGFTNSVWAIAVVCALIFLFGLPICYHAARSGLDIDLLTRGAGFGYIGSTISSLIYASFTFIFFALEAAIMSMALQLLLGIPLAWGYVISALIVIPLATHGITRISRFQLWTQPLWLLLQLAPLLFILYHHGEAVRDWTEFTGLDQAGEGGFNLLLFGAAAAVIFPLIAQNGEQVDFLRFLPKEQEGSGKWWLALTLAGPGWTLFGVIKLLAGSFLAVLAIQQGVAAELADDPSHMYRVAFSYITVHPEVALVLTATFVIISQLKINVTNAYAGSLAWSNFFSRITHHHPGRIVWLFFNVAIALLLMELGLYQAFENILITYSTLVLAWMGSLVADLVVNRPLGLRPRHMEFKRGRLYDINPVGVGSMAIASLVGIIGQLGMLGPTVKALSPFISLFIPFITAPLIAFFTGGRYYLVRDHNHTDTHHAEHCAICANSFEGPDMIDCPVYGGDICSLCCALDASCRDRCRPKAHLQAQLVQLITRLFPRVRRLPFNPTVVHFLVILVMTSLLIAGLFYIVYRSGDYASVQQAAIAGAALKKTFLLLFIVNGVLVWLYVLAQDSKRKALDDSLHRADQLHQEVAAHKKTTRQLQDAKEVAVTANQAKSRYLSGVSHELRTPLNTVLGYAQLLKADVQLAARNRKAAEVIHRNGEHLSDVIEGLLEISKIEARRIDILRDEVNLRMLVDQLAETFTVQAQSKNLQFDYQCDADLPNCVLTDEKRLRQILMNMLSNAVKYTQTGKVQFHISYRNEVAKFFVNDTGIGIKEVDRERIYAPFERIQNEETRFVTGTGLGLTISRLLCTLMGGDLSLKSEFGQGSAFTFAVMLPFVYKPTRPVVSKQRILGYTGERKRLLVVDDEPWHRALICDFLTPLGFTLLDAESAQQGLQLAEENVIDLFLLDVRMPLMDGWELAQRLRSRSVDAPIFMLSGNAIETQREEFTSRLHNEYLIKPINLESLLEKIGAALNLQWVFDLDAVDASQKILAISEAEESAPQRADLDELISMAKIGYLNGVLEKLDELEMRYSNSTHLRYLKSRAEACDLEGLIRTIRAFNYAT</sequence>
<dbReference type="PROSITE" id="PS50110">
    <property type="entry name" value="RESPONSE_REGULATORY"/>
    <property type="match status" value="1"/>
</dbReference>
<evidence type="ECO:0000256" key="6">
    <source>
        <dbReference type="ARBA" id="ARBA00023012"/>
    </source>
</evidence>
<evidence type="ECO:0000259" key="9">
    <source>
        <dbReference type="PROSITE" id="PS50109"/>
    </source>
</evidence>
<feature type="transmembrane region" description="Helical" evidence="8">
    <location>
        <begin position="152"/>
        <end position="173"/>
    </location>
</feature>
<feature type="transmembrane region" description="Helical" evidence="8">
    <location>
        <begin position="393"/>
        <end position="414"/>
    </location>
</feature>
<dbReference type="InterPro" id="IPR001789">
    <property type="entry name" value="Sig_transdc_resp-reg_receiver"/>
</dbReference>
<dbReference type="EC" id="2.7.13.3" evidence="2"/>